<dbReference type="Gramene" id="KMS64512">
    <property type="protein sequence ID" value="KMS64512"/>
    <property type="gene ID" value="BVRB_019520"/>
</dbReference>
<keyword evidence="3" id="KW-1185">Reference proteome</keyword>
<gene>
    <name evidence="2" type="ORF">BVRB_019520</name>
</gene>
<dbReference type="AlphaFoldDB" id="A0A0J7YLM5"/>
<evidence type="ECO:0000313" key="2">
    <source>
        <dbReference type="EMBL" id="KMS64512.1"/>
    </source>
</evidence>
<feature type="non-terminal residue" evidence="2">
    <location>
        <position position="1"/>
    </location>
</feature>
<feature type="compositionally biased region" description="Polar residues" evidence="1">
    <location>
        <begin position="102"/>
        <end position="111"/>
    </location>
</feature>
<dbReference type="Proteomes" id="UP000035740">
    <property type="component" value="Unassembled WGS sequence"/>
</dbReference>
<protein>
    <submittedName>
        <fullName evidence="2">Uncharacterized protein</fullName>
    </submittedName>
</protein>
<evidence type="ECO:0000256" key="1">
    <source>
        <dbReference type="SAM" id="MobiDB-lite"/>
    </source>
</evidence>
<feature type="region of interest" description="Disordered" evidence="1">
    <location>
        <begin position="28"/>
        <end position="111"/>
    </location>
</feature>
<accession>A0A0J7YLM5</accession>
<name>A0A0J7YLM5_BETVV</name>
<sequence>PAFINVCCFRYIIRRDIDEKAVGGKVGNELEDEDQQGPSIPPIVIKPKNEAVESTPEELSRAALKFDKPPTASTSKPKPAISEDKPKKKKKKEKPDEPTIEISASSSPVTT</sequence>
<feature type="compositionally biased region" description="Low complexity" evidence="1">
    <location>
        <begin position="69"/>
        <end position="80"/>
    </location>
</feature>
<proteinExistence type="predicted"/>
<evidence type="ECO:0000313" key="3">
    <source>
        <dbReference type="Proteomes" id="UP000035740"/>
    </source>
</evidence>
<organism evidence="2 3">
    <name type="scientific">Beta vulgaris subsp. vulgaris</name>
    <name type="common">Beet</name>
    <dbReference type="NCBI Taxonomy" id="3555"/>
    <lineage>
        <taxon>Eukaryota</taxon>
        <taxon>Viridiplantae</taxon>
        <taxon>Streptophyta</taxon>
        <taxon>Embryophyta</taxon>
        <taxon>Tracheophyta</taxon>
        <taxon>Spermatophyta</taxon>
        <taxon>Magnoliopsida</taxon>
        <taxon>eudicotyledons</taxon>
        <taxon>Gunneridae</taxon>
        <taxon>Pentapetalae</taxon>
        <taxon>Caryophyllales</taxon>
        <taxon>Chenopodiaceae</taxon>
        <taxon>Betoideae</taxon>
        <taxon>Beta</taxon>
    </lineage>
</organism>
<reference evidence="2 3" key="1">
    <citation type="journal article" date="2014" name="Nature">
        <title>The genome of the recently domesticated crop plant sugar beet (Beta vulgaris).</title>
        <authorList>
            <person name="Dohm J.C."/>
            <person name="Minoche A.E."/>
            <person name="Holtgrawe D."/>
            <person name="Capella-Gutierrez S."/>
            <person name="Zakrzewski F."/>
            <person name="Tafer H."/>
            <person name="Rupp O."/>
            <person name="Sorensen T.R."/>
            <person name="Stracke R."/>
            <person name="Reinhardt R."/>
            <person name="Goesmann A."/>
            <person name="Kraft T."/>
            <person name="Schulz B."/>
            <person name="Stadler P.F."/>
            <person name="Schmidt T."/>
            <person name="Gabaldon T."/>
            <person name="Lehrach H."/>
            <person name="Weisshaar B."/>
            <person name="Himmelbauer H."/>
        </authorList>
    </citation>
    <scope>NUCLEOTIDE SEQUENCE [LARGE SCALE GENOMIC DNA]</scope>
    <source>
        <tissue evidence="2">Taproot</tissue>
    </source>
</reference>
<dbReference type="EMBL" id="KQ129810">
    <property type="protein sequence ID" value="KMS64512.1"/>
    <property type="molecule type" value="Genomic_DNA"/>
</dbReference>
<feature type="compositionally biased region" description="Basic and acidic residues" evidence="1">
    <location>
        <begin position="58"/>
        <end position="68"/>
    </location>
</feature>